<dbReference type="PROSITE" id="PS51294">
    <property type="entry name" value="HTH_MYB"/>
    <property type="match status" value="1"/>
</dbReference>
<evidence type="ECO:0000256" key="4">
    <source>
        <dbReference type="ARBA" id="ARBA00023125"/>
    </source>
</evidence>
<feature type="compositionally biased region" description="Low complexity" evidence="7">
    <location>
        <begin position="59"/>
        <end position="74"/>
    </location>
</feature>
<protein>
    <submittedName>
        <fullName evidence="10">Transcription factor MYB44</fullName>
    </submittedName>
</protein>
<dbReference type="PANTHER" id="PTHR47997:SF75">
    <property type="entry name" value="MYB DOMAIN PROTEIN 55"/>
    <property type="match status" value="1"/>
</dbReference>
<evidence type="ECO:0000256" key="3">
    <source>
        <dbReference type="ARBA" id="ARBA00023015"/>
    </source>
</evidence>
<evidence type="ECO:0000256" key="1">
    <source>
        <dbReference type="ARBA" id="ARBA00004123"/>
    </source>
</evidence>
<feature type="domain" description="HTH myb-type" evidence="9">
    <location>
        <begin position="1"/>
        <end position="40"/>
    </location>
</feature>
<dbReference type="PANTHER" id="PTHR47997">
    <property type="entry name" value="MYB DOMAIN PROTEIN 55"/>
    <property type="match status" value="1"/>
</dbReference>
<evidence type="ECO:0000256" key="6">
    <source>
        <dbReference type="ARBA" id="ARBA00023242"/>
    </source>
</evidence>
<dbReference type="InterPro" id="IPR017930">
    <property type="entry name" value="Myb_dom"/>
</dbReference>
<dbReference type="GO" id="GO:0003677">
    <property type="term" value="F:DNA binding"/>
    <property type="evidence" value="ECO:0007669"/>
    <property type="project" value="UniProtKB-KW"/>
</dbReference>
<dbReference type="InterPro" id="IPR009057">
    <property type="entry name" value="Homeodomain-like_sf"/>
</dbReference>
<reference evidence="10" key="1">
    <citation type="journal article" date="2012" name="Nat. Biotechnol.">
        <title>Draft genome sequence of pigeonpea (Cajanus cajan), an orphan legume crop of resource-poor farmers.</title>
        <authorList>
            <person name="Varshney R.K."/>
            <person name="Chen W."/>
            <person name="Li Y."/>
            <person name="Bharti A.K."/>
            <person name="Saxena R.K."/>
            <person name="Schlueter J.A."/>
            <person name="Donoghue M.T."/>
            <person name="Azam S."/>
            <person name="Fan G."/>
            <person name="Whaley A.M."/>
            <person name="Farmer A.D."/>
            <person name="Sheridan J."/>
            <person name="Iwata A."/>
            <person name="Tuteja R."/>
            <person name="Penmetsa R.V."/>
            <person name="Wu W."/>
            <person name="Upadhyaya H.D."/>
            <person name="Yang S.P."/>
            <person name="Shah T."/>
            <person name="Saxena K.B."/>
            <person name="Michael T."/>
            <person name="McCombie W.R."/>
            <person name="Yang B."/>
            <person name="Zhang G."/>
            <person name="Yang H."/>
            <person name="Wang J."/>
            <person name="Spillane C."/>
            <person name="Cook D.R."/>
            <person name="May G.D."/>
            <person name="Xu X."/>
            <person name="Jackson S.A."/>
        </authorList>
    </citation>
    <scope>NUCLEOTIDE SEQUENCE [LARGE SCALE GENOMIC DNA]</scope>
</reference>
<dbReference type="STRING" id="3821.A0A151RLB2"/>
<keyword evidence="5" id="KW-0804">Transcription</keyword>
<sequence>MIVKAQARFGNRWATIARFLNGRTDNAIKNHWNSTLKRKCSQSQAFSNSHPHPLKRHATTASASASASATPSGSDFSAPAQLAETASTDPATLLTLSLPGSDSCEKQLFSAKLLNVMQEMIRVEVRSYMSGLERMQTQAIQNALVDKLLNANRIDKCELQNGK</sequence>
<dbReference type="AlphaFoldDB" id="A0A151RLB2"/>
<evidence type="ECO:0000259" key="8">
    <source>
        <dbReference type="PROSITE" id="PS50090"/>
    </source>
</evidence>
<dbReference type="Gramene" id="C.cajan_39372.t">
    <property type="protein sequence ID" value="C.cajan_39372.t.cds1"/>
    <property type="gene ID" value="C.cajan_39372"/>
</dbReference>
<dbReference type="SUPFAM" id="SSF46689">
    <property type="entry name" value="Homeodomain-like"/>
    <property type="match status" value="1"/>
</dbReference>
<dbReference type="Proteomes" id="UP000075243">
    <property type="component" value="Unassembled WGS sequence"/>
</dbReference>
<gene>
    <name evidence="10" type="ORF">KK1_035219</name>
</gene>
<dbReference type="GO" id="GO:0005634">
    <property type="term" value="C:nucleus"/>
    <property type="evidence" value="ECO:0007669"/>
    <property type="project" value="UniProtKB-SubCell"/>
</dbReference>
<keyword evidence="11" id="KW-1185">Reference proteome</keyword>
<comment type="subcellular location">
    <subcellularLocation>
        <location evidence="1">Nucleus</location>
    </subcellularLocation>
</comment>
<name>A0A151RLB2_CAJCA</name>
<keyword evidence="2" id="KW-0677">Repeat</keyword>
<evidence type="ECO:0000256" key="7">
    <source>
        <dbReference type="SAM" id="MobiDB-lite"/>
    </source>
</evidence>
<evidence type="ECO:0000313" key="10">
    <source>
        <dbReference type="EMBL" id="KYP43350.1"/>
    </source>
</evidence>
<evidence type="ECO:0000256" key="2">
    <source>
        <dbReference type="ARBA" id="ARBA00022737"/>
    </source>
</evidence>
<proteinExistence type="predicted"/>
<dbReference type="Pfam" id="PF00249">
    <property type="entry name" value="Myb_DNA-binding"/>
    <property type="match status" value="1"/>
</dbReference>
<accession>A0A151RLB2</accession>
<keyword evidence="4" id="KW-0238">DNA-binding</keyword>
<dbReference type="SMART" id="SM00717">
    <property type="entry name" value="SANT"/>
    <property type="match status" value="1"/>
</dbReference>
<organism evidence="10 11">
    <name type="scientific">Cajanus cajan</name>
    <name type="common">Pigeon pea</name>
    <name type="synonym">Cajanus indicus</name>
    <dbReference type="NCBI Taxonomy" id="3821"/>
    <lineage>
        <taxon>Eukaryota</taxon>
        <taxon>Viridiplantae</taxon>
        <taxon>Streptophyta</taxon>
        <taxon>Embryophyta</taxon>
        <taxon>Tracheophyta</taxon>
        <taxon>Spermatophyta</taxon>
        <taxon>Magnoliopsida</taxon>
        <taxon>eudicotyledons</taxon>
        <taxon>Gunneridae</taxon>
        <taxon>Pentapetalae</taxon>
        <taxon>rosids</taxon>
        <taxon>fabids</taxon>
        <taxon>Fabales</taxon>
        <taxon>Fabaceae</taxon>
        <taxon>Papilionoideae</taxon>
        <taxon>50 kb inversion clade</taxon>
        <taxon>NPAAA clade</taxon>
        <taxon>indigoferoid/millettioid clade</taxon>
        <taxon>Phaseoleae</taxon>
        <taxon>Cajanus</taxon>
    </lineage>
</organism>
<feature type="domain" description="Myb-like" evidence="8">
    <location>
        <begin position="1"/>
        <end position="36"/>
    </location>
</feature>
<dbReference type="EMBL" id="KQ483671">
    <property type="protein sequence ID" value="KYP43350.1"/>
    <property type="molecule type" value="Genomic_DNA"/>
</dbReference>
<dbReference type="InterPro" id="IPR001005">
    <property type="entry name" value="SANT/Myb"/>
</dbReference>
<evidence type="ECO:0000259" key="9">
    <source>
        <dbReference type="PROSITE" id="PS51294"/>
    </source>
</evidence>
<evidence type="ECO:0000256" key="5">
    <source>
        <dbReference type="ARBA" id="ARBA00023163"/>
    </source>
</evidence>
<dbReference type="OMA" id="NRIDKCE"/>
<keyword evidence="6" id="KW-0539">Nucleus</keyword>
<evidence type="ECO:0000313" key="11">
    <source>
        <dbReference type="Proteomes" id="UP000075243"/>
    </source>
</evidence>
<dbReference type="InterPro" id="IPR051953">
    <property type="entry name" value="Plant_SW-associated_TFs"/>
</dbReference>
<keyword evidence="3" id="KW-0805">Transcription regulation</keyword>
<feature type="region of interest" description="Disordered" evidence="7">
    <location>
        <begin position="42"/>
        <end position="78"/>
    </location>
</feature>
<dbReference type="CDD" id="cd00167">
    <property type="entry name" value="SANT"/>
    <property type="match status" value="1"/>
</dbReference>
<dbReference type="PROSITE" id="PS50090">
    <property type="entry name" value="MYB_LIKE"/>
    <property type="match status" value="1"/>
</dbReference>
<dbReference type="Gene3D" id="1.10.10.60">
    <property type="entry name" value="Homeodomain-like"/>
    <property type="match status" value="1"/>
</dbReference>